<name>A0A820QUK9_9BILA</name>
<protein>
    <recommendedName>
        <fullName evidence="1">EF-hand domain-containing protein</fullName>
    </recommendedName>
</protein>
<dbReference type="SMART" id="SM00054">
    <property type="entry name" value="EFh"/>
    <property type="match status" value="2"/>
</dbReference>
<proteinExistence type="predicted"/>
<evidence type="ECO:0000259" key="1">
    <source>
        <dbReference type="PROSITE" id="PS50222"/>
    </source>
</evidence>
<dbReference type="GO" id="GO:0005509">
    <property type="term" value="F:calcium ion binding"/>
    <property type="evidence" value="ECO:0007669"/>
    <property type="project" value="InterPro"/>
</dbReference>
<reference evidence="2" key="1">
    <citation type="submission" date="2021-02" db="EMBL/GenBank/DDBJ databases">
        <authorList>
            <person name="Nowell W R."/>
        </authorList>
    </citation>
    <scope>NUCLEOTIDE SEQUENCE</scope>
</reference>
<dbReference type="PROSITE" id="PS50222">
    <property type="entry name" value="EF_HAND_2"/>
    <property type="match status" value="1"/>
</dbReference>
<dbReference type="Proteomes" id="UP000663881">
    <property type="component" value="Unassembled WGS sequence"/>
</dbReference>
<comment type="caution">
    <text evidence="2">The sequence shown here is derived from an EMBL/GenBank/DDBJ whole genome shotgun (WGS) entry which is preliminary data.</text>
</comment>
<dbReference type="EMBL" id="CAJOAY010031838">
    <property type="protein sequence ID" value="CAF4428543.1"/>
    <property type="molecule type" value="Genomic_DNA"/>
</dbReference>
<dbReference type="CDD" id="cd00051">
    <property type="entry name" value="EFh"/>
    <property type="match status" value="1"/>
</dbReference>
<feature type="domain" description="EF-hand" evidence="1">
    <location>
        <begin position="4"/>
        <end position="39"/>
    </location>
</feature>
<organism evidence="2 3">
    <name type="scientific">Adineta steineri</name>
    <dbReference type="NCBI Taxonomy" id="433720"/>
    <lineage>
        <taxon>Eukaryota</taxon>
        <taxon>Metazoa</taxon>
        <taxon>Spiralia</taxon>
        <taxon>Gnathifera</taxon>
        <taxon>Rotifera</taxon>
        <taxon>Eurotatoria</taxon>
        <taxon>Bdelloidea</taxon>
        <taxon>Adinetida</taxon>
        <taxon>Adinetidae</taxon>
        <taxon>Adineta</taxon>
    </lineage>
</organism>
<dbReference type="SUPFAM" id="SSF47473">
    <property type="entry name" value="EF-hand"/>
    <property type="match status" value="1"/>
</dbReference>
<evidence type="ECO:0000313" key="3">
    <source>
        <dbReference type="Proteomes" id="UP000663881"/>
    </source>
</evidence>
<evidence type="ECO:0000313" key="2">
    <source>
        <dbReference type="EMBL" id="CAF4428543.1"/>
    </source>
</evidence>
<dbReference type="AlphaFoldDB" id="A0A820QUK9"/>
<dbReference type="InterPro" id="IPR002048">
    <property type="entry name" value="EF_hand_dom"/>
</dbReference>
<sequence length="71" mass="8599">MRITNHEEIRQMFLRYDKDRSGYLSRESITDLLRQINLPLENDIIDAMIAECATNRQGKIDLYEFLRFFEK</sequence>
<dbReference type="Pfam" id="PF13499">
    <property type="entry name" value="EF-hand_7"/>
    <property type="match status" value="1"/>
</dbReference>
<dbReference type="InterPro" id="IPR011992">
    <property type="entry name" value="EF-hand-dom_pair"/>
</dbReference>
<gene>
    <name evidence="2" type="ORF">OKA104_LOCUS52939</name>
</gene>
<accession>A0A820QUK9</accession>
<dbReference type="Gene3D" id="1.10.238.10">
    <property type="entry name" value="EF-hand"/>
    <property type="match status" value="1"/>
</dbReference>